<organism evidence="7 8">
    <name type="scientific">Oleomonas cavernae</name>
    <dbReference type="NCBI Taxonomy" id="2320859"/>
    <lineage>
        <taxon>Bacteria</taxon>
        <taxon>Pseudomonadati</taxon>
        <taxon>Pseudomonadota</taxon>
        <taxon>Alphaproteobacteria</taxon>
        <taxon>Acetobacterales</taxon>
        <taxon>Acetobacteraceae</taxon>
        <taxon>Oleomonas</taxon>
    </lineage>
</organism>
<dbReference type="Pfam" id="PF00905">
    <property type="entry name" value="Transpeptidase"/>
    <property type="match status" value="1"/>
</dbReference>
<protein>
    <submittedName>
        <fullName evidence="7">Penicillin-binding protein 2</fullName>
    </submittedName>
</protein>
<evidence type="ECO:0000256" key="2">
    <source>
        <dbReference type="ARBA" id="ARBA00022645"/>
    </source>
</evidence>
<name>A0A418W956_9PROT</name>
<evidence type="ECO:0000256" key="1">
    <source>
        <dbReference type="ARBA" id="ARBA00004370"/>
    </source>
</evidence>
<dbReference type="PANTHER" id="PTHR30627:SF1">
    <property type="entry name" value="PEPTIDOGLYCAN D,D-TRANSPEPTIDASE FTSI"/>
    <property type="match status" value="1"/>
</dbReference>
<dbReference type="InterPro" id="IPR001460">
    <property type="entry name" value="PCN-bd_Tpept"/>
</dbReference>
<feature type="domain" description="Penicillin-binding protein dimerisation" evidence="6">
    <location>
        <begin position="95"/>
        <end position="220"/>
    </location>
</feature>
<evidence type="ECO:0000313" key="7">
    <source>
        <dbReference type="EMBL" id="RJF86550.1"/>
    </source>
</evidence>
<keyword evidence="2" id="KW-0645">Protease</keyword>
<dbReference type="EMBL" id="QYUK01000011">
    <property type="protein sequence ID" value="RJF86550.1"/>
    <property type="molecule type" value="Genomic_DNA"/>
</dbReference>
<dbReference type="Proteomes" id="UP000284605">
    <property type="component" value="Unassembled WGS sequence"/>
</dbReference>
<dbReference type="RefSeq" id="WP_119777195.1">
    <property type="nucleotide sequence ID" value="NZ_QYUK01000011.1"/>
</dbReference>
<dbReference type="AlphaFoldDB" id="A0A418W956"/>
<comment type="subcellular location">
    <subcellularLocation>
        <location evidence="1">Membrane</location>
    </subcellularLocation>
</comment>
<dbReference type="InterPro" id="IPR050515">
    <property type="entry name" value="Beta-lactam/transpept"/>
</dbReference>
<evidence type="ECO:0000256" key="3">
    <source>
        <dbReference type="ARBA" id="ARBA00023136"/>
    </source>
</evidence>
<dbReference type="Pfam" id="PF03717">
    <property type="entry name" value="PBP_dimer"/>
    <property type="match status" value="1"/>
</dbReference>
<gene>
    <name evidence="7" type="ORF">D3874_05545</name>
</gene>
<dbReference type="SUPFAM" id="SSF56601">
    <property type="entry name" value="beta-lactamase/transpeptidase-like"/>
    <property type="match status" value="1"/>
</dbReference>
<evidence type="ECO:0000313" key="8">
    <source>
        <dbReference type="Proteomes" id="UP000284605"/>
    </source>
</evidence>
<dbReference type="Gene3D" id="1.10.150.770">
    <property type="match status" value="1"/>
</dbReference>
<dbReference type="Gene3D" id="3.40.710.10">
    <property type="entry name" value="DD-peptidase/beta-lactamase superfamily"/>
    <property type="match status" value="1"/>
</dbReference>
<dbReference type="InterPro" id="IPR005311">
    <property type="entry name" value="PBP_dimer"/>
</dbReference>
<reference evidence="7 8" key="1">
    <citation type="submission" date="2018-09" db="EMBL/GenBank/DDBJ databases">
        <authorList>
            <person name="Zhu H."/>
        </authorList>
    </citation>
    <scope>NUCLEOTIDE SEQUENCE [LARGE SCALE GENOMIC DNA]</scope>
    <source>
        <strain evidence="7 8">K1W22B-8</strain>
    </source>
</reference>
<accession>A0A418W956</accession>
<evidence type="ECO:0000259" key="5">
    <source>
        <dbReference type="Pfam" id="PF00905"/>
    </source>
</evidence>
<proteinExistence type="predicted"/>
<dbReference type="PANTHER" id="PTHR30627">
    <property type="entry name" value="PEPTIDOGLYCAN D,D-TRANSPEPTIDASE"/>
    <property type="match status" value="1"/>
</dbReference>
<dbReference type="SUPFAM" id="SSF56519">
    <property type="entry name" value="Penicillin binding protein dimerisation domain"/>
    <property type="match status" value="1"/>
</dbReference>
<feature type="domain" description="Penicillin-binding protein transpeptidase" evidence="5">
    <location>
        <begin position="257"/>
        <end position="556"/>
    </location>
</feature>
<comment type="caution">
    <text evidence="7">The sequence shown here is derived from an EMBL/GenBank/DDBJ whole genome shotgun (WGS) entry which is preliminary data.</text>
</comment>
<evidence type="ECO:0000256" key="4">
    <source>
        <dbReference type="SAM" id="Phobius"/>
    </source>
</evidence>
<dbReference type="GO" id="GO:0005886">
    <property type="term" value="C:plasma membrane"/>
    <property type="evidence" value="ECO:0007669"/>
    <property type="project" value="TreeGrafter"/>
</dbReference>
<dbReference type="Gene3D" id="3.90.1310.10">
    <property type="entry name" value="Penicillin-binding protein 2a (Domain 2)"/>
    <property type="match status" value="1"/>
</dbReference>
<dbReference type="InterPro" id="IPR036138">
    <property type="entry name" value="PBP_dimer_sf"/>
</dbReference>
<dbReference type="GO" id="GO:0008658">
    <property type="term" value="F:penicillin binding"/>
    <property type="evidence" value="ECO:0007669"/>
    <property type="project" value="InterPro"/>
</dbReference>
<keyword evidence="8" id="KW-1185">Reference proteome</keyword>
<keyword evidence="2" id="KW-0378">Hydrolase</keyword>
<keyword evidence="4" id="KW-0812">Transmembrane</keyword>
<keyword evidence="4" id="KW-1133">Transmembrane helix</keyword>
<keyword evidence="2" id="KW-0121">Carboxypeptidase</keyword>
<dbReference type="GO" id="GO:0071555">
    <property type="term" value="P:cell wall organization"/>
    <property type="evidence" value="ECO:0007669"/>
    <property type="project" value="TreeGrafter"/>
</dbReference>
<sequence>MNGGDYDPIPRAPLPRLSPVHIPEGAPVFAGNRPRPTVVLDGLTKQAIEIGRNRLIVLGAVFCFCFLMLAGRLVDLAVLRQPDDARVTSAEPIVERAAITDRNGTVLATNLSTASLYADTARLIDVDEAVAKLMHVLPDLSRAELDTKLRSGKTFVWIKRNLTPRQEYEVNSLGIPGFSFQREERRVYPFGRLASHVLGFVDIDSKGISGIEARFDEVLRDPARGGKPLQLSLDIRVQHAVTDELARAIQTFRAIGGAAVVQDVRTGEMIAMVSLPDFDPNNPGGANQETRFNRATLGTYEMGSTFKTLNTAMALDYGVTTLRGGYDATHPIKVARFTINDDHPKYRWLSVPEIFIYSSNIGSVKMALDVGIERQKDFMSRMGMTRRLSIELPEAGTPLVPNPWREINTMTIAFGHGLSVTPLHLSTGVSSLINGGIFFQPTLLHADDARPPVGERVISSQTSASMRRLLRLVVTNGTGRKADVPGYWVGGKTGTAEKASGGGYARKALLSSFVSAFPMTEPRYVVLVMIDEPKGTKETYGYATGGWTAAPTVARIVERIAPMLGVLPSDGPDPATAGGALITVAADKE</sequence>
<dbReference type="Gene3D" id="3.30.450.330">
    <property type="match status" value="1"/>
</dbReference>
<dbReference type="GO" id="GO:0004180">
    <property type="term" value="F:carboxypeptidase activity"/>
    <property type="evidence" value="ECO:0007669"/>
    <property type="project" value="UniProtKB-KW"/>
</dbReference>
<dbReference type="OrthoDB" id="9789078at2"/>
<dbReference type="InterPro" id="IPR012338">
    <property type="entry name" value="Beta-lactam/transpept-like"/>
</dbReference>
<evidence type="ECO:0000259" key="6">
    <source>
        <dbReference type="Pfam" id="PF03717"/>
    </source>
</evidence>
<keyword evidence="3 4" id="KW-0472">Membrane</keyword>
<feature type="transmembrane region" description="Helical" evidence="4">
    <location>
        <begin position="55"/>
        <end position="74"/>
    </location>
</feature>